<dbReference type="RefSeq" id="WP_014762425.1">
    <property type="nucleotide sequence ID" value="NC_018000.1"/>
</dbReference>
<name>I3X2Y8_SINF2</name>
<dbReference type="Proteomes" id="UP000006180">
    <property type="component" value="Chromosome"/>
</dbReference>
<dbReference type="PATRIC" id="fig|1185652.3.peg.1719"/>
<organism evidence="1 2">
    <name type="scientific">Sinorhizobium fredii (strain USDA 257)</name>
    <dbReference type="NCBI Taxonomy" id="1185652"/>
    <lineage>
        <taxon>Bacteria</taxon>
        <taxon>Pseudomonadati</taxon>
        <taxon>Pseudomonadota</taxon>
        <taxon>Alphaproteobacteria</taxon>
        <taxon>Hyphomicrobiales</taxon>
        <taxon>Rhizobiaceae</taxon>
        <taxon>Sinorhizobium/Ensifer group</taxon>
        <taxon>Sinorhizobium</taxon>
    </lineage>
</organism>
<reference evidence="1 2" key="1">
    <citation type="journal article" date="2012" name="J. Bacteriol.">
        <title>Complete genome sequence of the broad-host-range strain Sinorhizobium fredii USDA257.</title>
        <authorList>
            <person name="Schuldes J."/>
            <person name="Rodriguez Orbegoso M."/>
            <person name="Schmeisser C."/>
            <person name="Krishnan H.B."/>
            <person name="Daniel R."/>
            <person name="Streit W.R."/>
        </authorList>
    </citation>
    <scope>NUCLEOTIDE SEQUENCE [LARGE SCALE GENOMIC DNA]</scope>
    <source>
        <strain evidence="1 2">USDA 257</strain>
    </source>
</reference>
<protein>
    <submittedName>
        <fullName evidence="1">Uncharacterized protein</fullName>
    </submittedName>
</protein>
<dbReference type="KEGG" id="sfd:USDA257_c16550"/>
<accession>I3X2Y8</accession>
<dbReference type="EMBL" id="CP003563">
    <property type="protein sequence ID" value="AFL50244.1"/>
    <property type="molecule type" value="Genomic_DNA"/>
</dbReference>
<sequence length="52" mass="5604">MRSRQPGGATRQPPDLGLYLVGFHNPVTGLLREIGGEAVAVTADIERRSSTR</sequence>
<dbReference type="HOGENOM" id="CLU_3084743_0_0_5"/>
<gene>
    <name evidence="1" type="ORF">USDA257_c16550</name>
</gene>
<evidence type="ECO:0000313" key="2">
    <source>
        <dbReference type="Proteomes" id="UP000006180"/>
    </source>
</evidence>
<evidence type="ECO:0000313" key="1">
    <source>
        <dbReference type="EMBL" id="AFL50244.1"/>
    </source>
</evidence>
<proteinExistence type="predicted"/>
<dbReference type="AlphaFoldDB" id="I3X2Y8"/>